<feature type="transmembrane region" description="Helical" evidence="8">
    <location>
        <begin position="37"/>
        <end position="58"/>
    </location>
</feature>
<evidence type="ECO:0000256" key="4">
    <source>
        <dbReference type="ARBA" id="ARBA00022692"/>
    </source>
</evidence>
<feature type="transmembrane region" description="Helical" evidence="8">
    <location>
        <begin position="146"/>
        <end position="166"/>
    </location>
</feature>
<dbReference type="RefSeq" id="WP_080519420.1">
    <property type="nucleotide sequence ID" value="NZ_MPLS01000023.1"/>
</dbReference>
<feature type="transmembrane region" description="Helical" evidence="8">
    <location>
        <begin position="95"/>
        <end position="118"/>
    </location>
</feature>
<keyword evidence="4 8" id="KW-0812">Transmembrane</keyword>
<feature type="transmembrane region" description="Helical" evidence="8">
    <location>
        <begin position="241"/>
        <end position="263"/>
    </location>
</feature>
<dbReference type="Proteomes" id="UP000192288">
    <property type="component" value="Unassembled WGS sequence"/>
</dbReference>
<name>A0A1X0VD47_LEUPS</name>
<dbReference type="GO" id="GO:0008324">
    <property type="term" value="F:monoatomic cation transmembrane transporter activity"/>
    <property type="evidence" value="ECO:0007669"/>
    <property type="project" value="InterPro"/>
</dbReference>
<dbReference type="EMBL" id="MPLS01000023">
    <property type="protein sequence ID" value="ORI97506.1"/>
    <property type="molecule type" value="Genomic_DNA"/>
</dbReference>
<dbReference type="Pfam" id="PF02386">
    <property type="entry name" value="TrkH"/>
    <property type="match status" value="1"/>
</dbReference>
<keyword evidence="7 8" id="KW-0472">Membrane</keyword>
<evidence type="ECO:0000313" key="9">
    <source>
        <dbReference type="EMBL" id="ORI97506.1"/>
    </source>
</evidence>
<evidence type="ECO:0000256" key="3">
    <source>
        <dbReference type="ARBA" id="ARBA00022475"/>
    </source>
</evidence>
<dbReference type="GO" id="GO:0005886">
    <property type="term" value="C:plasma membrane"/>
    <property type="evidence" value="ECO:0007669"/>
    <property type="project" value="UniProtKB-SubCell"/>
</dbReference>
<evidence type="ECO:0000256" key="5">
    <source>
        <dbReference type="ARBA" id="ARBA00022989"/>
    </source>
</evidence>
<proteinExistence type="predicted"/>
<feature type="transmembrane region" description="Helical" evidence="8">
    <location>
        <begin position="178"/>
        <end position="198"/>
    </location>
</feature>
<dbReference type="PANTHER" id="PTHR32024">
    <property type="entry name" value="TRK SYSTEM POTASSIUM UPTAKE PROTEIN TRKG-RELATED"/>
    <property type="match status" value="1"/>
</dbReference>
<dbReference type="STRING" id="33968.BMS77_07495"/>
<protein>
    <submittedName>
        <fullName evidence="9">Trk family potassium uptake protein</fullName>
    </submittedName>
</protein>
<gene>
    <name evidence="9" type="ORF">BMR96_06820</name>
</gene>
<feature type="transmembrane region" description="Helical" evidence="8">
    <location>
        <begin position="302"/>
        <end position="321"/>
    </location>
</feature>
<dbReference type="eggNOG" id="COG0168">
    <property type="taxonomic scope" value="Bacteria"/>
</dbReference>
<feature type="transmembrane region" description="Helical" evidence="8">
    <location>
        <begin position="210"/>
        <end position="229"/>
    </location>
</feature>
<keyword evidence="3" id="KW-1003">Cell membrane</keyword>
<comment type="subcellular location">
    <subcellularLocation>
        <location evidence="1">Cell membrane</location>
        <topology evidence="1">Multi-pass membrane protein</topology>
    </subcellularLocation>
</comment>
<evidence type="ECO:0000256" key="7">
    <source>
        <dbReference type="ARBA" id="ARBA00023136"/>
    </source>
</evidence>
<evidence type="ECO:0000256" key="6">
    <source>
        <dbReference type="ARBA" id="ARBA00023065"/>
    </source>
</evidence>
<dbReference type="InterPro" id="IPR003445">
    <property type="entry name" value="Cat_transpt"/>
</dbReference>
<dbReference type="AlphaFoldDB" id="A0A1X0VD47"/>
<feature type="transmembrane region" description="Helical" evidence="8">
    <location>
        <begin position="424"/>
        <end position="448"/>
    </location>
</feature>
<evidence type="ECO:0000256" key="2">
    <source>
        <dbReference type="ARBA" id="ARBA00022448"/>
    </source>
</evidence>
<reference evidence="9 10" key="1">
    <citation type="journal article" date="2017" name="Front. Microbiol.">
        <title>Genomic Characterization of Dairy Associated Leuconostoc Species and Diversity of Leuconostocs in Undefined Mixed Mesophilic Starter Cultures.</title>
        <authorList>
            <person name="Frantzen C.A."/>
            <person name="Kot W."/>
            <person name="Pedersen T.B."/>
            <person name="Ardo Y.M."/>
            <person name="Broadbent J.R."/>
            <person name="Neve H."/>
            <person name="Hansen L.H."/>
            <person name="Dal Bello F."/>
            <person name="Ostlie H.M."/>
            <person name="Kleppen H.P."/>
            <person name="Vogensen F.K."/>
            <person name="Holo H."/>
        </authorList>
    </citation>
    <scope>NUCLEOTIDE SEQUENCE [LARGE SCALE GENOMIC DNA]</scope>
    <source>
        <strain evidence="9 10">LMGCF08</strain>
    </source>
</reference>
<dbReference type="GO" id="GO:0030001">
    <property type="term" value="P:metal ion transport"/>
    <property type="evidence" value="ECO:0007669"/>
    <property type="project" value="UniProtKB-ARBA"/>
</dbReference>
<feature type="transmembrane region" description="Helical" evidence="8">
    <location>
        <begin position="399"/>
        <end position="417"/>
    </location>
</feature>
<keyword evidence="6" id="KW-0406">Ion transport</keyword>
<organism evidence="9 10">
    <name type="scientific">Leuconostoc pseudomesenteroides</name>
    <dbReference type="NCBI Taxonomy" id="33968"/>
    <lineage>
        <taxon>Bacteria</taxon>
        <taxon>Bacillati</taxon>
        <taxon>Bacillota</taxon>
        <taxon>Bacilli</taxon>
        <taxon>Lactobacillales</taxon>
        <taxon>Lactobacillaceae</taxon>
        <taxon>Leuconostoc</taxon>
    </lineage>
</organism>
<accession>A0A1X0VD47</accession>
<feature type="transmembrane region" description="Helical" evidence="8">
    <location>
        <begin position="367"/>
        <end position="387"/>
    </location>
</feature>
<evidence type="ECO:0000313" key="10">
    <source>
        <dbReference type="Proteomes" id="UP000192288"/>
    </source>
</evidence>
<keyword evidence="2" id="KW-0813">Transport</keyword>
<sequence>MSRKIDLPSAAEMRKFHDYSQRRFFWSRISMPQRLSLGFLTVITVGALLLMLPISYVGGRDHTFMDALFTATSAASVTGLTVVDTATHWTTFGQTIIMILIEIGALGFMSFSVLLFTATRRQMDLRSKMMVQEVYNLQSLYDTRAVFGYVIKLSIAIQLIGTILLAPFFIHDFGWGRGAFYAIFHAISAFGNSGFSILPKNTAEYVNQPFVLAIIAALVIAGSLGFLVWRDVLLYQKTHRLTLHSKLALVMTGALIIGGWLLFELTERNLAFASGLSPVMRVFDTLFMSISYRTAGFTQFDVGGLGSATILLTMMLMYIGGTPGSTAGGIKTTTLGVLILQTHAALRGKKDVTFAHRRLTQENIMRALLLVCVSLVFLGILSFMLMLTQSHAANHGLEYVIFEVVSAFATAGLTLGLTPHLTTFGQLVIMLAMFIGRVGIYTVMFSILNVHDEAAPYRYPEESVIIG</sequence>
<evidence type="ECO:0000256" key="1">
    <source>
        <dbReference type="ARBA" id="ARBA00004651"/>
    </source>
</evidence>
<dbReference type="PANTHER" id="PTHR32024:SF1">
    <property type="entry name" value="KTR SYSTEM POTASSIUM UPTAKE PROTEIN B"/>
    <property type="match status" value="1"/>
</dbReference>
<comment type="caution">
    <text evidence="9">The sequence shown here is derived from an EMBL/GenBank/DDBJ whole genome shotgun (WGS) entry which is preliminary data.</text>
</comment>
<feature type="transmembrane region" description="Helical" evidence="8">
    <location>
        <begin position="269"/>
        <end position="290"/>
    </location>
</feature>
<evidence type="ECO:0000256" key="8">
    <source>
        <dbReference type="SAM" id="Phobius"/>
    </source>
</evidence>
<keyword evidence="5 8" id="KW-1133">Transmembrane helix</keyword>